<dbReference type="InterPro" id="IPR002516">
    <property type="entry name" value="Glyco_trans_11"/>
</dbReference>
<keyword evidence="2 3" id="KW-0808">Transferase</keyword>
<dbReference type="PANTHER" id="PTHR11927:SF9">
    <property type="entry name" value="L-FUCOSYLTRANSFERASE"/>
    <property type="match status" value="1"/>
</dbReference>
<protein>
    <submittedName>
        <fullName evidence="3">O-antigen biosynthesis glycosyltransferase WbnK</fullName>
        <ecNumber evidence="3">2.4.1.308</ecNumber>
    </submittedName>
</protein>
<proteinExistence type="predicted"/>
<name>A0A5J4SD00_9ZZZZ</name>
<dbReference type="GO" id="GO:0005975">
    <property type="term" value="P:carbohydrate metabolic process"/>
    <property type="evidence" value="ECO:0007669"/>
    <property type="project" value="InterPro"/>
</dbReference>
<dbReference type="GO" id="GO:0008107">
    <property type="term" value="F:galactoside 2-alpha-L-fucosyltransferase activity"/>
    <property type="evidence" value="ECO:0007669"/>
    <property type="project" value="InterPro"/>
</dbReference>
<comment type="caution">
    <text evidence="3">The sequence shown here is derived from an EMBL/GenBank/DDBJ whole genome shotgun (WGS) entry which is preliminary data.</text>
</comment>
<gene>
    <name evidence="3" type="ORF">EZS27_009122</name>
</gene>
<dbReference type="EC" id="2.4.1.308" evidence="3"/>
<evidence type="ECO:0000256" key="1">
    <source>
        <dbReference type="ARBA" id="ARBA00022676"/>
    </source>
</evidence>
<dbReference type="AlphaFoldDB" id="A0A5J4SD00"/>
<accession>A0A5J4SD00</accession>
<sequence>MTRKKRKVIVRLTGGLGNQLFMYAAARALAIKLEATLYIDNITGFKNDRIFKRKFQLEHYNIEWKKAPRIYSFNFWGGRIVKRISKIIGFNLLVPSIKILMDFNHHLINDVIFPHYNNYYLNGYWQSSIYFEEFETILKKDLIINDTLSKYTQDILNQILSNDVTSIAIGVRRYDEVPPSIQIRGVHYVENVHFYNKSIDYYKNKYNNAHFFIFTQAEEWVLENIIANDPKYFTLVSSKKASSTVQDLYLFSQCKHFIIANSTLYWWGAWMSKNDNKEVISSKFFPNNKTVVEGWMTF</sequence>
<keyword evidence="1 3" id="KW-0328">Glycosyltransferase</keyword>
<dbReference type="GO" id="GO:0016020">
    <property type="term" value="C:membrane"/>
    <property type="evidence" value="ECO:0007669"/>
    <property type="project" value="InterPro"/>
</dbReference>
<evidence type="ECO:0000313" key="3">
    <source>
        <dbReference type="EMBL" id="KAA6343183.1"/>
    </source>
</evidence>
<dbReference type="EMBL" id="SNRY01000283">
    <property type="protein sequence ID" value="KAA6343183.1"/>
    <property type="molecule type" value="Genomic_DNA"/>
</dbReference>
<reference evidence="3" key="1">
    <citation type="submission" date="2019-03" db="EMBL/GenBank/DDBJ databases">
        <title>Single cell metagenomics reveals metabolic interactions within the superorganism composed of flagellate Streblomastix strix and complex community of Bacteroidetes bacteria on its surface.</title>
        <authorList>
            <person name="Treitli S.C."/>
            <person name="Kolisko M."/>
            <person name="Husnik F."/>
            <person name="Keeling P."/>
            <person name="Hampl V."/>
        </authorList>
    </citation>
    <scope>NUCLEOTIDE SEQUENCE</scope>
    <source>
        <strain evidence="3">STM</strain>
    </source>
</reference>
<dbReference type="CDD" id="cd11301">
    <property type="entry name" value="Fut1_Fut2_like"/>
    <property type="match status" value="1"/>
</dbReference>
<dbReference type="Pfam" id="PF01531">
    <property type="entry name" value="Glyco_transf_11"/>
    <property type="match status" value="1"/>
</dbReference>
<dbReference type="PANTHER" id="PTHR11927">
    <property type="entry name" value="GALACTOSIDE 2-L-FUCOSYLTRANSFERASE"/>
    <property type="match status" value="1"/>
</dbReference>
<evidence type="ECO:0000256" key="2">
    <source>
        <dbReference type="ARBA" id="ARBA00022679"/>
    </source>
</evidence>
<organism evidence="3">
    <name type="scientific">termite gut metagenome</name>
    <dbReference type="NCBI Taxonomy" id="433724"/>
    <lineage>
        <taxon>unclassified sequences</taxon>
        <taxon>metagenomes</taxon>
        <taxon>organismal metagenomes</taxon>
    </lineage>
</organism>